<name>A0A2J6PR19_9HELO</name>
<dbReference type="InterPro" id="IPR042098">
    <property type="entry name" value="TauD-like_sf"/>
</dbReference>
<dbReference type="PANTHER" id="PTHR43779:SF3">
    <property type="entry name" value="(3R)-3-[(CARBOXYMETHYL)AMINO]FATTY ACID OXYGENASE_DECARBOXYLASE"/>
    <property type="match status" value="1"/>
</dbReference>
<evidence type="ECO:0000313" key="8">
    <source>
        <dbReference type="Proteomes" id="UP000235672"/>
    </source>
</evidence>
<dbReference type="PANTHER" id="PTHR43779">
    <property type="entry name" value="DIOXYGENASE RV0097-RELATED"/>
    <property type="match status" value="1"/>
</dbReference>
<dbReference type="EMBL" id="KZ613505">
    <property type="protein sequence ID" value="PMD16482.1"/>
    <property type="molecule type" value="Genomic_DNA"/>
</dbReference>
<dbReference type="OrthoDB" id="5818554at2759"/>
<evidence type="ECO:0000256" key="1">
    <source>
        <dbReference type="ARBA" id="ARBA00005896"/>
    </source>
</evidence>
<evidence type="ECO:0000256" key="3">
    <source>
        <dbReference type="ARBA" id="ARBA00022964"/>
    </source>
</evidence>
<dbReference type="SUPFAM" id="SSF51197">
    <property type="entry name" value="Clavaminate synthase-like"/>
    <property type="match status" value="1"/>
</dbReference>
<feature type="domain" description="TauD/TfdA-like" evidence="6">
    <location>
        <begin position="15"/>
        <end position="314"/>
    </location>
</feature>
<evidence type="ECO:0000256" key="5">
    <source>
        <dbReference type="ARBA" id="ARBA00023004"/>
    </source>
</evidence>
<evidence type="ECO:0000313" key="7">
    <source>
        <dbReference type="EMBL" id="PMD16482.1"/>
    </source>
</evidence>
<gene>
    <name evidence="7" type="ORF">NA56DRAFT_708700</name>
</gene>
<keyword evidence="4" id="KW-0560">Oxidoreductase</keyword>
<dbReference type="AlphaFoldDB" id="A0A2J6PR19"/>
<dbReference type="GO" id="GO:0051213">
    <property type="term" value="F:dioxygenase activity"/>
    <property type="evidence" value="ECO:0007669"/>
    <property type="project" value="UniProtKB-KW"/>
</dbReference>
<keyword evidence="2" id="KW-0479">Metal-binding</keyword>
<evidence type="ECO:0000256" key="2">
    <source>
        <dbReference type="ARBA" id="ARBA00022723"/>
    </source>
</evidence>
<evidence type="ECO:0000259" key="6">
    <source>
        <dbReference type="Pfam" id="PF02668"/>
    </source>
</evidence>
<dbReference type="Proteomes" id="UP000235672">
    <property type="component" value="Unassembled WGS sequence"/>
</dbReference>
<dbReference type="InterPro" id="IPR051178">
    <property type="entry name" value="TfdA_dioxygenase"/>
</dbReference>
<comment type="similarity">
    <text evidence="1">Belongs to the TfdA dioxygenase family.</text>
</comment>
<dbReference type="Gene3D" id="3.60.130.10">
    <property type="entry name" value="Clavaminate synthase-like"/>
    <property type="match status" value="1"/>
</dbReference>
<proteinExistence type="inferred from homology"/>
<keyword evidence="3 7" id="KW-0223">Dioxygenase</keyword>
<dbReference type="InterPro" id="IPR003819">
    <property type="entry name" value="TauD/TfdA-like"/>
</dbReference>
<evidence type="ECO:0000256" key="4">
    <source>
        <dbReference type="ARBA" id="ARBA00023002"/>
    </source>
</evidence>
<keyword evidence="8" id="KW-1185">Reference proteome</keyword>
<dbReference type="Pfam" id="PF02668">
    <property type="entry name" value="TauD"/>
    <property type="match status" value="1"/>
</dbReference>
<organism evidence="7 8">
    <name type="scientific">Hyaloscypha hepaticicola</name>
    <dbReference type="NCBI Taxonomy" id="2082293"/>
    <lineage>
        <taxon>Eukaryota</taxon>
        <taxon>Fungi</taxon>
        <taxon>Dikarya</taxon>
        <taxon>Ascomycota</taxon>
        <taxon>Pezizomycotina</taxon>
        <taxon>Leotiomycetes</taxon>
        <taxon>Helotiales</taxon>
        <taxon>Hyaloscyphaceae</taxon>
        <taxon>Hyaloscypha</taxon>
    </lineage>
</organism>
<keyword evidence="5" id="KW-0408">Iron</keyword>
<sequence length="337" mass="38386">MPGLIQEPQFKHISIKEIDTTFAAEVEGVDFSQEIPQEIFDEIFAAITKYGVLVFRDTGLDDTRHVEFSKRFGELDDIKPYLTNGRKAKWDYYELFDAGNLDNDGNPHALDSDRSHYNKVLPYLKFQFNIDIKTQGNGLWHVDSSFNPRRASYSLLLAHLIPPPGTGGETGFADTRTAFDELPPDLKQDLLSNDYVVAHSLFHSRKLGSPEYFANVNPLEHKMARHKLVQLHEPSGRMNLYIAKHAHHVEGLPTEESDALLERLISRATQEKYTIEVPWHEVGDLVMWDNTCVMHRATGGSFEGRFRRDMRRTTVHDGSSTAWGLNERGDVKQGFTA</sequence>
<dbReference type="GO" id="GO:0046872">
    <property type="term" value="F:metal ion binding"/>
    <property type="evidence" value="ECO:0007669"/>
    <property type="project" value="UniProtKB-KW"/>
</dbReference>
<protein>
    <submittedName>
        <fullName evidence="7">Alpha-ketoglutarate-dependent 2,4-dichlorophenoxyacetate dioxygenase</fullName>
    </submittedName>
</protein>
<dbReference type="STRING" id="1745343.A0A2J6PR19"/>
<reference evidence="7 8" key="1">
    <citation type="submission" date="2016-05" db="EMBL/GenBank/DDBJ databases">
        <title>A degradative enzymes factory behind the ericoid mycorrhizal symbiosis.</title>
        <authorList>
            <consortium name="DOE Joint Genome Institute"/>
            <person name="Martino E."/>
            <person name="Morin E."/>
            <person name="Grelet G."/>
            <person name="Kuo A."/>
            <person name="Kohler A."/>
            <person name="Daghino S."/>
            <person name="Barry K."/>
            <person name="Choi C."/>
            <person name="Cichocki N."/>
            <person name="Clum A."/>
            <person name="Copeland A."/>
            <person name="Hainaut M."/>
            <person name="Haridas S."/>
            <person name="Labutti K."/>
            <person name="Lindquist E."/>
            <person name="Lipzen A."/>
            <person name="Khouja H.-R."/>
            <person name="Murat C."/>
            <person name="Ohm R."/>
            <person name="Olson A."/>
            <person name="Spatafora J."/>
            <person name="Veneault-Fourrey C."/>
            <person name="Henrissat B."/>
            <person name="Grigoriev I."/>
            <person name="Martin F."/>
            <person name="Perotto S."/>
        </authorList>
    </citation>
    <scope>NUCLEOTIDE SEQUENCE [LARGE SCALE GENOMIC DNA]</scope>
    <source>
        <strain evidence="7 8">UAMH 7357</strain>
    </source>
</reference>
<accession>A0A2J6PR19</accession>